<dbReference type="Proteomes" id="UP001205105">
    <property type="component" value="Unassembled WGS sequence"/>
</dbReference>
<evidence type="ECO:0000313" key="3">
    <source>
        <dbReference type="EMBL" id="KAI7844517.1"/>
    </source>
</evidence>
<feature type="compositionally biased region" description="Low complexity" evidence="1">
    <location>
        <begin position="460"/>
        <end position="472"/>
    </location>
</feature>
<dbReference type="EMBL" id="JADXDR010000027">
    <property type="protein sequence ID" value="KAI7844517.1"/>
    <property type="molecule type" value="Genomic_DNA"/>
</dbReference>
<feature type="region of interest" description="Disordered" evidence="1">
    <location>
        <begin position="460"/>
        <end position="487"/>
    </location>
</feature>
<feature type="compositionally biased region" description="Gly residues" evidence="1">
    <location>
        <begin position="514"/>
        <end position="526"/>
    </location>
</feature>
<dbReference type="InterPro" id="IPR036196">
    <property type="entry name" value="Ptyr_pPase_sf"/>
</dbReference>
<feature type="domain" description="Phosphotyrosine protein phosphatase I" evidence="2">
    <location>
        <begin position="2"/>
        <end position="155"/>
    </location>
</feature>
<dbReference type="Gene3D" id="3.40.50.2300">
    <property type="match status" value="1"/>
</dbReference>
<proteinExistence type="predicted"/>
<evidence type="ECO:0000259" key="2">
    <source>
        <dbReference type="SMART" id="SM00226"/>
    </source>
</evidence>
<dbReference type="AlphaFoldDB" id="A0AAD5DUD2"/>
<reference evidence="3" key="1">
    <citation type="submission" date="2020-11" db="EMBL/GenBank/DDBJ databases">
        <title>Chlorella ohadii genome sequencing and assembly.</title>
        <authorList>
            <person name="Murik O."/>
            <person name="Treves H."/>
            <person name="Kedem I."/>
            <person name="Shotland Y."/>
            <person name="Kaplan A."/>
        </authorList>
    </citation>
    <scope>NUCLEOTIDE SEQUENCE</scope>
    <source>
        <strain evidence="3">1</strain>
    </source>
</reference>
<comment type="caution">
    <text evidence="3">The sequence shown here is derived from an EMBL/GenBank/DDBJ whole genome shotgun (WGS) entry which is preliminary data.</text>
</comment>
<protein>
    <recommendedName>
        <fullName evidence="2">Phosphotyrosine protein phosphatase I domain-containing protein</fullName>
    </recommendedName>
</protein>
<gene>
    <name evidence="3" type="ORF">COHA_001875</name>
</gene>
<dbReference type="SMART" id="SM00226">
    <property type="entry name" value="LMWPc"/>
    <property type="match status" value="1"/>
</dbReference>
<dbReference type="InterPro" id="IPR023485">
    <property type="entry name" value="Ptyr_pPase"/>
</dbReference>
<keyword evidence="4" id="KW-1185">Reference proteome</keyword>
<sequence>MAGMLRKLPGPGLDAEVHSASIGPPVAGGHDERVVQMAREMGIPLQPRRAVEFDEMRDTVNYDLIIVMDAYDRAEVVREVSVLERLNPGGAYLTRVHRLNHFARAGQLVLHDRCLLVADDIPDPFYGVLNAAIAQASLRRTVHEIALGCRGLLSYLLKLQSSSSSHRPLWTVREVGGRMVMVRRPRPQDPASQRGYWSSPDNVQRELSKWMERQRMRDRMPTQQELRRSGANTLSARIDSHGGLAVFAERMGLPLASGRAPNGHWLDFDTLAEELRQFVEQQQEEQQQEQVGQQSQAVAQQADAAEAGSSESSGNGQGSGTTSGSSSISSSQPQIFLPTQQELRAGGRADLIGGIRLHGGSLAVAGRLGWGVRRGKLPSEAAVVQQLLEFVTAQQQEQQQEGSVGEEEQPAAQLAMPTLRQLQEGGRADLATAVLKLGGVPVFAHLLEVEQQRRQQVGAQAAAQQAQQQQQQGGDGQEAEAEAQQSPQRRFVLHEGRQHEGAAHILSYPPGSITSGGSGTGPGAGGMASSLAGSGSSRRWAGLAQPPQPAVVRVGEALLQLIEARGWERRVPTKQELVDAGRGDLHAAIARCGGTQKLAEHLQLPYTETRGRRGRQAREASSAGTGVGSSSGGGGRAAVRSRLRLPPGVLASEAVEAARARLPVAQTPKGPASRLLERELVLEAYQDTTFV</sequence>
<name>A0AAD5DUD2_9CHLO</name>
<feature type="compositionally biased region" description="Gly residues" evidence="1">
    <location>
        <begin position="625"/>
        <end position="636"/>
    </location>
</feature>
<feature type="region of interest" description="Disordered" evidence="1">
    <location>
        <begin position="280"/>
        <end position="333"/>
    </location>
</feature>
<feature type="region of interest" description="Disordered" evidence="1">
    <location>
        <begin position="608"/>
        <end position="638"/>
    </location>
</feature>
<feature type="compositionally biased region" description="Low complexity" evidence="1">
    <location>
        <begin position="322"/>
        <end position="332"/>
    </location>
</feature>
<feature type="compositionally biased region" description="Low complexity" evidence="1">
    <location>
        <begin position="288"/>
        <end position="314"/>
    </location>
</feature>
<dbReference type="Pfam" id="PF01451">
    <property type="entry name" value="LMWPc"/>
    <property type="match status" value="1"/>
</dbReference>
<evidence type="ECO:0000256" key="1">
    <source>
        <dbReference type="SAM" id="MobiDB-lite"/>
    </source>
</evidence>
<organism evidence="3 4">
    <name type="scientific">Chlorella ohadii</name>
    <dbReference type="NCBI Taxonomy" id="2649997"/>
    <lineage>
        <taxon>Eukaryota</taxon>
        <taxon>Viridiplantae</taxon>
        <taxon>Chlorophyta</taxon>
        <taxon>core chlorophytes</taxon>
        <taxon>Trebouxiophyceae</taxon>
        <taxon>Chlorellales</taxon>
        <taxon>Chlorellaceae</taxon>
        <taxon>Chlorella clade</taxon>
        <taxon>Chlorella</taxon>
    </lineage>
</organism>
<accession>A0AAD5DUD2</accession>
<evidence type="ECO:0000313" key="4">
    <source>
        <dbReference type="Proteomes" id="UP001205105"/>
    </source>
</evidence>
<dbReference type="SUPFAM" id="SSF52788">
    <property type="entry name" value="Phosphotyrosine protein phosphatases I"/>
    <property type="match status" value="1"/>
</dbReference>
<feature type="region of interest" description="Disordered" evidence="1">
    <location>
        <begin position="505"/>
        <end position="533"/>
    </location>
</feature>